<evidence type="ECO:0000313" key="2">
    <source>
        <dbReference type="Proteomes" id="UP000185696"/>
    </source>
</evidence>
<organism evidence="1 2">
    <name type="scientific">Actinophytocola xinjiangensis</name>
    <dbReference type="NCBI Taxonomy" id="485602"/>
    <lineage>
        <taxon>Bacteria</taxon>
        <taxon>Bacillati</taxon>
        <taxon>Actinomycetota</taxon>
        <taxon>Actinomycetes</taxon>
        <taxon>Pseudonocardiales</taxon>
        <taxon>Pseudonocardiaceae</taxon>
    </lineage>
</organism>
<sequence length="63" mass="6121">MCGDGVAGVEPSLFEGGLDAGFDSVCDVAVDLDDAFVQAMAEASGLGDFGDAGGDESGFVAVS</sequence>
<protein>
    <submittedName>
        <fullName evidence="1">Uncharacterized protein</fullName>
    </submittedName>
</protein>
<keyword evidence="2" id="KW-1185">Reference proteome</keyword>
<reference evidence="1 2" key="1">
    <citation type="submission" date="2016-12" db="EMBL/GenBank/DDBJ databases">
        <title>The draft genome sequence of Actinophytocola xinjiangensis.</title>
        <authorList>
            <person name="Wang W."/>
            <person name="Yuan L."/>
        </authorList>
    </citation>
    <scope>NUCLEOTIDE SEQUENCE [LARGE SCALE GENOMIC DNA]</scope>
    <source>
        <strain evidence="1 2">CGMCC 4.4663</strain>
    </source>
</reference>
<accession>A0A7Z1AUQ0</accession>
<proteinExistence type="predicted"/>
<dbReference type="Proteomes" id="UP000185696">
    <property type="component" value="Unassembled WGS sequence"/>
</dbReference>
<gene>
    <name evidence="1" type="ORF">BLA60_39270</name>
</gene>
<comment type="caution">
    <text evidence="1">The sequence shown here is derived from an EMBL/GenBank/DDBJ whole genome shotgun (WGS) entry which is preliminary data.</text>
</comment>
<dbReference type="AlphaFoldDB" id="A0A7Z1AUQ0"/>
<evidence type="ECO:0000313" key="1">
    <source>
        <dbReference type="EMBL" id="OLF04777.1"/>
    </source>
</evidence>
<dbReference type="EMBL" id="MSIF01000038">
    <property type="protein sequence ID" value="OLF04777.1"/>
    <property type="molecule type" value="Genomic_DNA"/>
</dbReference>
<name>A0A7Z1AUQ0_9PSEU</name>